<name>A0AAE7SM45_9CAUD</name>
<sequence length="154" mass="17163">MGEQANSLRPMFSRAIGHRMAPDDMPLWHIPDDPFDVGAWAFVPDRWEFPTFAFPAPPHPRRLRPISEALSEVLSTGDLSVAIRREYLHHVAEAATSRAADEAVAVQQGQRDANLPVCQRPSCRVCDGLELFDPRVYRETLTALHAHSATRVGA</sequence>
<accession>A0AAE7SM45</accession>
<keyword evidence="2" id="KW-1185">Reference proteome</keyword>
<gene>
    <name evidence="1" type="primary">59</name>
    <name evidence="1" type="ORF">SEA_CAFASSO_59</name>
</gene>
<dbReference type="EMBL" id="MZ322021">
    <property type="protein sequence ID" value="QXN74273.1"/>
    <property type="molecule type" value="Genomic_DNA"/>
</dbReference>
<evidence type="ECO:0000313" key="2">
    <source>
        <dbReference type="Proteomes" id="UP000827554"/>
    </source>
</evidence>
<dbReference type="Proteomes" id="UP000827554">
    <property type="component" value="Segment"/>
</dbReference>
<organism evidence="1 2">
    <name type="scientific">Gordonia phage Cafasso</name>
    <dbReference type="NCBI Taxonomy" id="2851095"/>
    <lineage>
        <taxon>Viruses</taxon>
        <taxon>Duplodnaviria</taxon>
        <taxon>Heunggongvirae</taxon>
        <taxon>Uroviricota</taxon>
        <taxon>Caudoviricetes</taxon>
        <taxon>Kruegerviridae</taxon>
        <taxon>Cafassovirus</taxon>
        <taxon>Cafassovirus cafasso</taxon>
    </lineage>
</organism>
<reference evidence="1 2" key="1">
    <citation type="submission" date="2021-05" db="EMBL/GenBank/DDBJ databases">
        <authorList>
            <person name="Bhalla S."/>
            <person name="Clase K."/>
            <person name="Cornely K."/>
            <person name="Forsyth M.H."/>
            <person name="Gosselin S."/>
            <person name="Jensen A."/>
            <person name="Nieto F."/>
            <person name="Tarbox B."/>
            <person name="Butela K.A."/>
            <person name="Garlena R.A."/>
            <person name="Russell D.A."/>
            <person name="Jacobs-Sera D."/>
            <person name="Hatfull G.F."/>
        </authorList>
    </citation>
    <scope>NUCLEOTIDE SEQUENCE [LARGE SCALE GENOMIC DNA]</scope>
</reference>
<proteinExistence type="predicted"/>
<evidence type="ECO:0000313" key="1">
    <source>
        <dbReference type="EMBL" id="QXN74273.1"/>
    </source>
</evidence>
<protein>
    <submittedName>
        <fullName evidence="1">Uncharacterized protein</fullName>
    </submittedName>
</protein>